<name>A0A916E2I6_9GLOM</name>
<evidence type="ECO:0000313" key="2">
    <source>
        <dbReference type="EMBL" id="CAB5351714.1"/>
    </source>
</evidence>
<organism evidence="2 3">
    <name type="scientific">Rhizophagus irregularis</name>
    <dbReference type="NCBI Taxonomy" id="588596"/>
    <lineage>
        <taxon>Eukaryota</taxon>
        <taxon>Fungi</taxon>
        <taxon>Fungi incertae sedis</taxon>
        <taxon>Mucoromycota</taxon>
        <taxon>Glomeromycotina</taxon>
        <taxon>Glomeromycetes</taxon>
        <taxon>Glomerales</taxon>
        <taxon>Glomeraceae</taxon>
        <taxon>Rhizophagus</taxon>
    </lineage>
</organism>
<accession>A0A916E2I6</accession>
<dbReference type="SUPFAM" id="SSF52047">
    <property type="entry name" value="RNI-like"/>
    <property type="match status" value="1"/>
</dbReference>
<dbReference type="Gene3D" id="3.80.10.10">
    <property type="entry name" value="Ribonuclease Inhibitor"/>
    <property type="match status" value="1"/>
</dbReference>
<dbReference type="InterPro" id="IPR032675">
    <property type="entry name" value="LRR_dom_sf"/>
</dbReference>
<dbReference type="EMBL" id="CAGKOT010000008">
    <property type="protein sequence ID" value="CAB5351714.1"/>
    <property type="molecule type" value="Genomic_DNA"/>
</dbReference>
<dbReference type="Proteomes" id="UP000684084">
    <property type="component" value="Unassembled WGS sequence"/>
</dbReference>
<gene>
    <name evidence="2" type="ORF">CHRIB12_LOCUS5259</name>
</gene>
<sequence>MVKSSRQKFKQKLRKSITTPAFRNNYIPADQKNHDESTNQVSTLLDKLRKEARFNNGTASANISSTLPQPAFNYLMREHAEREQQERGEREAMRQRVSGPAPPKSWQKARKGKNESIELLIKDRKEKRRAWDGEAICQDYYCPTLPMRKTLTLLEICSKTVAINIKSYISYPYFANMPTHLKQCILSSLSIYNPLTEEILPLFNTDTEYEELDLANSTINLESFKKSFWKIVEEKDLVDNLVKNWEDLADQDEETDIIYSRIFGKPMDITNDDDDSRKTNKLISKLPKLRKLNLGFTHNISGIPLSILLVATLPLLTHLSIAGCFNREDGPHSLRILSGLINLLVLDISYCEWATDQILLQFINWDRDLKSLRVLVAVNCGSWKDAEVVRKKLSENRRSFELWTEQ</sequence>
<dbReference type="OrthoDB" id="341898at2759"/>
<feature type="region of interest" description="Disordered" evidence="1">
    <location>
        <begin position="80"/>
        <end position="112"/>
    </location>
</feature>
<dbReference type="AlphaFoldDB" id="A0A916E2I6"/>
<comment type="caution">
    <text evidence="2">The sequence shown here is derived from an EMBL/GenBank/DDBJ whole genome shotgun (WGS) entry which is preliminary data.</text>
</comment>
<dbReference type="VEuPathDB" id="FungiDB:RhiirFUN_003214"/>
<proteinExistence type="predicted"/>
<protein>
    <submittedName>
        <fullName evidence="2">Uncharacterized protein</fullName>
    </submittedName>
</protein>
<evidence type="ECO:0000313" key="3">
    <source>
        <dbReference type="Proteomes" id="UP000684084"/>
    </source>
</evidence>
<evidence type="ECO:0000256" key="1">
    <source>
        <dbReference type="SAM" id="MobiDB-lite"/>
    </source>
</evidence>
<feature type="compositionally biased region" description="Basic and acidic residues" evidence="1">
    <location>
        <begin position="80"/>
        <end position="94"/>
    </location>
</feature>
<feature type="compositionally biased region" description="Basic residues" evidence="1">
    <location>
        <begin position="1"/>
        <end position="15"/>
    </location>
</feature>
<reference evidence="2" key="1">
    <citation type="submission" date="2020-05" db="EMBL/GenBank/DDBJ databases">
        <authorList>
            <person name="Rincon C."/>
            <person name="Sanders R I."/>
            <person name="Robbins C."/>
            <person name="Chaturvedi A."/>
        </authorList>
    </citation>
    <scope>NUCLEOTIDE SEQUENCE</scope>
    <source>
        <strain evidence="2">CHB12</strain>
    </source>
</reference>
<feature type="region of interest" description="Disordered" evidence="1">
    <location>
        <begin position="1"/>
        <end position="38"/>
    </location>
</feature>